<sequence length="362" mass="43074">MKENISLLFCSTNNISSRFTLYPFWISENRTKFNFFDDENKLVRYDKNSTLVVFSKFFRTLENEKRIHFLERIRARYSKLVFFEDNAGSESEYLGFLPYFDLYFKKQVFKDRSLYTKELYGNKIFTDYYFNKFGVEMIPYPVAPKRPELGELNKKLRIGWNLAIGQYFNHSRWNRPDYFPIMYKLFGPLVLSRIFGRFPNLKACPSPKHVVCQARFNYEPKRSGIDYQRKLFLEIVSNNPLFVSGKIAKPEYNLELRNVKAVLSPFGFGEICFRDFEAIINGSVLIKPDMAHIETWPDIYKPDRTYVPILWDGSDLLTKVEGVLEDDGFIEQLRNTAWEELKISYQSIEERVRYFVKEIEDL</sequence>
<dbReference type="Proteomes" id="UP001201449">
    <property type="component" value="Unassembled WGS sequence"/>
</dbReference>
<dbReference type="EMBL" id="JAKEVZ010000002">
    <property type="protein sequence ID" value="MCF1750131.1"/>
    <property type="molecule type" value="Genomic_DNA"/>
</dbReference>
<comment type="caution">
    <text evidence="1">The sequence shown here is derived from an EMBL/GenBank/DDBJ whole genome shotgun (WGS) entry which is preliminary data.</text>
</comment>
<keyword evidence="2" id="KW-1185">Reference proteome</keyword>
<organism evidence="1 2">
    <name type="scientific">Mariniradius sediminis</name>
    <dbReference type="NCBI Taxonomy" id="2909237"/>
    <lineage>
        <taxon>Bacteria</taxon>
        <taxon>Pseudomonadati</taxon>
        <taxon>Bacteroidota</taxon>
        <taxon>Cytophagia</taxon>
        <taxon>Cytophagales</taxon>
        <taxon>Cyclobacteriaceae</taxon>
        <taxon>Mariniradius</taxon>
    </lineage>
</organism>
<protein>
    <recommendedName>
        <fullName evidence="3">Glycosyltransferase family 1 protein</fullName>
    </recommendedName>
</protein>
<dbReference type="RefSeq" id="WP_234860257.1">
    <property type="nucleotide sequence ID" value="NZ_JAKEVZ010000002.1"/>
</dbReference>
<evidence type="ECO:0008006" key="3">
    <source>
        <dbReference type="Google" id="ProtNLM"/>
    </source>
</evidence>
<evidence type="ECO:0000313" key="2">
    <source>
        <dbReference type="Proteomes" id="UP001201449"/>
    </source>
</evidence>
<evidence type="ECO:0000313" key="1">
    <source>
        <dbReference type="EMBL" id="MCF1750131.1"/>
    </source>
</evidence>
<reference evidence="1 2" key="1">
    <citation type="submission" date="2022-01" db="EMBL/GenBank/DDBJ databases">
        <title>Mariniradius saccharolyticus sp. nov., isolated from sediment of a river.</title>
        <authorList>
            <person name="Liu H."/>
        </authorList>
    </citation>
    <scope>NUCLEOTIDE SEQUENCE [LARGE SCALE GENOMIC DNA]</scope>
    <source>
        <strain evidence="1 2">RY-2</strain>
    </source>
</reference>
<name>A0ABS9BPZ9_9BACT</name>
<gene>
    <name evidence="1" type="ORF">L0U89_03540</name>
</gene>
<accession>A0ABS9BPZ9</accession>
<proteinExistence type="predicted"/>